<feature type="domain" description="SPOR" evidence="7">
    <location>
        <begin position="270"/>
        <end position="349"/>
    </location>
</feature>
<dbReference type="EMBL" id="VPFL01000005">
    <property type="protein sequence ID" value="TXF12664.1"/>
    <property type="molecule type" value="Genomic_DNA"/>
</dbReference>
<dbReference type="InterPro" id="IPR009009">
    <property type="entry name" value="RlpA-like_DPBB"/>
</dbReference>
<dbReference type="CDD" id="cd22268">
    <property type="entry name" value="DPBB_RlpA-like"/>
    <property type="match status" value="1"/>
</dbReference>
<dbReference type="Pfam" id="PF05036">
    <property type="entry name" value="SPOR"/>
    <property type="match status" value="1"/>
</dbReference>
<comment type="similarity">
    <text evidence="4 5">Belongs to the RlpA family.</text>
</comment>
<keyword evidence="3 4" id="KW-0961">Cell wall biogenesis/degradation</keyword>
<gene>
    <name evidence="4" type="primary">rlpA</name>
    <name evidence="8" type="ORF">FR698_05400</name>
</gene>
<dbReference type="Gene3D" id="3.30.70.1070">
    <property type="entry name" value="Sporulation related repeat"/>
    <property type="match status" value="1"/>
</dbReference>
<dbReference type="EC" id="4.2.2.-" evidence="4"/>
<dbReference type="PANTHER" id="PTHR34183">
    <property type="entry name" value="ENDOLYTIC PEPTIDOGLYCAN TRANSGLYCOSYLASE RLPA"/>
    <property type="match status" value="1"/>
</dbReference>
<dbReference type="FunFam" id="2.40.40.10:FF:000003">
    <property type="entry name" value="Endolytic peptidoglycan transglycosylase RlpA"/>
    <property type="match status" value="1"/>
</dbReference>
<dbReference type="SUPFAM" id="SSF110997">
    <property type="entry name" value="Sporulation related repeat"/>
    <property type="match status" value="1"/>
</dbReference>
<dbReference type="InterPro" id="IPR034718">
    <property type="entry name" value="RlpA"/>
</dbReference>
<dbReference type="Gene3D" id="2.40.40.10">
    <property type="entry name" value="RlpA-like domain"/>
    <property type="match status" value="1"/>
</dbReference>
<dbReference type="NCBIfam" id="TIGR00413">
    <property type="entry name" value="rlpA"/>
    <property type="match status" value="1"/>
</dbReference>
<comment type="caution">
    <text evidence="8">The sequence shown here is derived from an EMBL/GenBank/DDBJ whole genome shotgun (WGS) entry which is preliminary data.</text>
</comment>
<feature type="transmembrane region" description="Helical" evidence="6">
    <location>
        <begin position="42"/>
        <end position="60"/>
    </location>
</feature>
<dbReference type="HAMAP" id="MF_02071">
    <property type="entry name" value="RlpA"/>
    <property type="match status" value="1"/>
</dbReference>
<proteinExistence type="inferred from homology"/>
<dbReference type="InParanoid" id="A0A5C7EWE8"/>
<dbReference type="GO" id="GO:0071555">
    <property type="term" value="P:cell wall organization"/>
    <property type="evidence" value="ECO:0007669"/>
    <property type="project" value="UniProtKB-KW"/>
</dbReference>
<evidence type="ECO:0000256" key="5">
    <source>
        <dbReference type="RuleBase" id="RU003495"/>
    </source>
</evidence>
<dbReference type="FunCoup" id="A0A5C7EWE8">
    <property type="interactions" value="47"/>
</dbReference>
<dbReference type="InterPro" id="IPR007730">
    <property type="entry name" value="SPOR-like_dom"/>
</dbReference>
<accession>A0A5C7EWE8</accession>
<evidence type="ECO:0000313" key="8">
    <source>
        <dbReference type="EMBL" id="TXF12664.1"/>
    </source>
</evidence>
<keyword evidence="2 4" id="KW-0456">Lyase</keyword>
<dbReference type="InterPro" id="IPR036680">
    <property type="entry name" value="SPOR-like_sf"/>
</dbReference>
<evidence type="ECO:0000256" key="2">
    <source>
        <dbReference type="ARBA" id="ARBA00023239"/>
    </source>
</evidence>
<keyword evidence="6" id="KW-1133">Transmembrane helix</keyword>
<keyword evidence="6" id="KW-0812">Transmembrane</keyword>
<dbReference type="SUPFAM" id="SSF50685">
    <property type="entry name" value="Barwin-like endoglucanases"/>
    <property type="match status" value="1"/>
</dbReference>
<dbReference type="GO" id="GO:0000270">
    <property type="term" value="P:peptidoglycan metabolic process"/>
    <property type="evidence" value="ECO:0007669"/>
    <property type="project" value="UniProtKB-UniRule"/>
</dbReference>
<reference evidence="8 9" key="1">
    <citation type="submission" date="2019-08" db="EMBL/GenBank/DDBJ databases">
        <title>Pelomicrobium methylotrophicum gen. nov., sp. nov. a moderately thermophilic, facultatively anaerobic, lithoautotrophic and methylotrophic bacterium isolated from a terrestrial mud volcano.</title>
        <authorList>
            <person name="Slobodkina G.B."/>
            <person name="Merkel A.Y."/>
            <person name="Slobodkin A.I."/>
        </authorList>
    </citation>
    <scope>NUCLEOTIDE SEQUENCE [LARGE SCALE GENOMIC DNA]</scope>
    <source>
        <strain evidence="8 9">SM250</strain>
    </source>
</reference>
<evidence type="ECO:0000256" key="1">
    <source>
        <dbReference type="ARBA" id="ARBA00022729"/>
    </source>
</evidence>
<evidence type="ECO:0000313" key="9">
    <source>
        <dbReference type="Proteomes" id="UP000321201"/>
    </source>
</evidence>
<dbReference type="GO" id="GO:0042834">
    <property type="term" value="F:peptidoglycan binding"/>
    <property type="evidence" value="ECO:0007669"/>
    <property type="project" value="InterPro"/>
</dbReference>
<dbReference type="RefSeq" id="WP_147799156.1">
    <property type="nucleotide sequence ID" value="NZ_VPFL01000005.1"/>
</dbReference>
<dbReference type="Proteomes" id="UP000321201">
    <property type="component" value="Unassembled WGS sequence"/>
</dbReference>
<dbReference type="OrthoDB" id="9779128at2"/>
<evidence type="ECO:0000256" key="3">
    <source>
        <dbReference type="ARBA" id="ARBA00023316"/>
    </source>
</evidence>
<evidence type="ECO:0000256" key="4">
    <source>
        <dbReference type="HAMAP-Rule" id="MF_02071"/>
    </source>
</evidence>
<keyword evidence="1" id="KW-0732">Signal</keyword>
<evidence type="ECO:0000256" key="6">
    <source>
        <dbReference type="SAM" id="Phobius"/>
    </source>
</evidence>
<dbReference type="PANTHER" id="PTHR34183:SF1">
    <property type="entry name" value="ENDOLYTIC PEPTIDOGLYCAN TRANSGLYCOSYLASE RLPA"/>
    <property type="match status" value="1"/>
</dbReference>
<evidence type="ECO:0000259" key="7">
    <source>
        <dbReference type="PROSITE" id="PS51724"/>
    </source>
</evidence>
<dbReference type="InterPro" id="IPR036908">
    <property type="entry name" value="RlpA-like_sf"/>
</dbReference>
<name>A0A5C7EWE8_9PROT</name>
<dbReference type="Pfam" id="PF03330">
    <property type="entry name" value="DPBB_1"/>
    <property type="match status" value="1"/>
</dbReference>
<keyword evidence="6" id="KW-0472">Membrane</keyword>
<sequence>MREKGEAIRKEGEKAVSRFARHLQRSTLNAQLVSLLIPRPSLLLGISLVAALFLGGCGSVPKRGPEAIERLPPESVPPRGGYYLDDGPGDNPPPNLDAIPDAVPRPEPIRAANTRPYEALGRIYYPMTELRPFKQRGMASWYGRRYHGRKTASGEPYDMYAMTAAHPTLPLPSYARVTNLDNGKSVVVRINDRGPFLSDRIIDLSYTAAYKLGILTDGSALVEVETILPDPQPTTQTVQAGAAAKAVEPVASSGPPSAVKGAGPAPTPVATAPSGYYLQLGAFGSRENAEVFLGRLRAQLDWLASSLQLAFHERLFRVQAGPYPDAASAREAADRVAAVLSLRPLLVVR</sequence>
<dbReference type="InterPro" id="IPR012997">
    <property type="entry name" value="RplA"/>
</dbReference>
<dbReference type="GO" id="GO:0008932">
    <property type="term" value="F:lytic endotransglycosylase activity"/>
    <property type="evidence" value="ECO:0007669"/>
    <property type="project" value="UniProtKB-UniRule"/>
</dbReference>
<dbReference type="AlphaFoldDB" id="A0A5C7EWE8"/>
<keyword evidence="9" id="KW-1185">Reference proteome</keyword>
<protein>
    <recommendedName>
        <fullName evidence="4">Endolytic peptidoglycan transglycosylase RlpA</fullName>
        <ecNumber evidence="4">4.2.2.-</ecNumber>
    </recommendedName>
</protein>
<dbReference type="PROSITE" id="PS51724">
    <property type="entry name" value="SPOR"/>
    <property type="match status" value="1"/>
</dbReference>
<comment type="function">
    <text evidence="4">Lytic transglycosylase with a strong preference for naked glycan strands that lack stem peptides.</text>
</comment>
<organism evidence="8 9">
    <name type="scientific">Pelomicrobium methylotrophicum</name>
    <dbReference type="NCBI Taxonomy" id="2602750"/>
    <lineage>
        <taxon>Bacteria</taxon>
        <taxon>Pseudomonadati</taxon>
        <taxon>Pseudomonadota</taxon>
        <taxon>Hydrogenophilia</taxon>
        <taxon>Hydrogenophilia incertae sedis</taxon>
        <taxon>Pelomicrobium</taxon>
    </lineage>
</organism>